<accession>A0A099UF56</accession>
<dbReference type="OrthoDB" id="368476at2"/>
<reference evidence="7 8" key="1">
    <citation type="journal article" date="2014" name="Genome Announc.">
        <title>Draft genome sequences of eight enterohepatic helicobacter species isolated from both laboratory and wild rodents.</title>
        <authorList>
            <person name="Sheh A."/>
            <person name="Shen Z."/>
            <person name="Fox J.G."/>
        </authorList>
    </citation>
    <scope>NUCLEOTIDE SEQUENCE [LARGE SCALE GENOMIC DNA]</scope>
    <source>
        <strain evidence="7 8">MIT 98-6810</strain>
    </source>
</reference>
<dbReference type="GeneID" id="78150762"/>
<dbReference type="PANTHER" id="PTHR30085:SF6">
    <property type="entry name" value="ABC TRANSPORTER GLUTAMINE-BINDING PROTEIN GLNH"/>
    <property type="match status" value="1"/>
</dbReference>
<dbReference type="Proteomes" id="UP000029925">
    <property type="component" value="Unassembled WGS sequence"/>
</dbReference>
<dbReference type="GO" id="GO:0005576">
    <property type="term" value="C:extracellular region"/>
    <property type="evidence" value="ECO:0007669"/>
    <property type="project" value="TreeGrafter"/>
</dbReference>
<dbReference type="RefSeq" id="WP_034325494.1">
    <property type="nucleotide sequence ID" value="NZ_CAJTQN010000006.1"/>
</dbReference>
<gene>
    <name evidence="6" type="ORF">BN2458_PEG0455</name>
    <name evidence="7" type="ORF">LS75_000945</name>
</gene>
<evidence type="ECO:0000256" key="1">
    <source>
        <dbReference type="ARBA" id="ARBA00010333"/>
    </source>
</evidence>
<dbReference type="GO" id="GO:0030288">
    <property type="term" value="C:outer membrane-bounded periplasmic space"/>
    <property type="evidence" value="ECO:0007669"/>
    <property type="project" value="TreeGrafter"/>
</dbReference>
<evidence type="ECO:0000256" key="3">
    <source>
        <dbReference type="ARBA" id="ARBA00022729"/>
    </source>
</evidence>
<evidence type="ECO:0000259" key="5">
    <source>
        <dbReference type="SMART" id="SM00062"/>
    </source>
</evidence>
<evidence type="ECO:0000313" key="7">
    <source>
        <dbReference type="EMBL" id="TLD79538.1"/>
    </source>
</evidence>
<dbReference type="Pfam" id="PF00497">
    <property type="entry name" value="SBP_bac_3"/>
    <property type="match status" value="1"/>
</dbReference>
<dbReference type="EMBL" id="LN907858">
    <property type="protein sequence ID" value="CUU39341.1"/>
    <property type="molecule type" value="Genomic_DNA"/>
</dbReference>
<dbReference type="EMBL" id="JRPF02000001">
    <property type="protein sequence ID" value="TLD79538.1"/>
    <property type="molecule type" value="Genomic_DNA"/>
</dbReference>
<dbReference type="PATRIC" id="fig|76936.10.peg.444"/>
<dbReference type="SMART" id="SM00062">
    <property type="entry name" value="PBPb"/>
    <property type="match status" value="1"/>
</dbReference>
<dbReference type="CDD" id="cd13694">
    <property type="entry name" value="PBP2_Cysteine"/>
    <property type="match status" value="1"/>
</dbReference>
<dbReference type="InterPro" id="IPR051455">
    <property type="entry name" value="Bact_solute-bind_prot3"/>
</dbReference>
<dbReference type="KEGG" id="hty:BN2458_PEG0455"/>
<reference evidence="6" key="3">
    <citation type="submission" date="2015-11" db="EMBL/GenBank/DDBJ databases">
        <authorList>
            <person name="Zhang Y."/>
            <person name="Guo Z."/>
        </authorList>
    </citation>
    <scope>NUCLEOTIDE SEQUENCE</scope>
    <source>
        <strain evidence="6">1</strain>
    </source>
</reference>
<dbReference type="PROSITE" id="PS51257">
    <property type="entry name" value="PROKAR_LIPOPROTEIN"/>
    <property type="match status" value="1"/>
</dbReference>
<dbReference type="InterPro" id="IPR001638">
    <property type="entry name" value="Solute-binding_3/MltF_N"/>
</dbReference>
<keyword evidence="2" id="KW-0813">Transport</keyword>
<protein>
    <submittedName>
        <fullName evidence="6">Lysine-arginine-ornithine-binding periplasmic protein (TC 3.A.1.3.1)</fullName>
    </submittedName>
    <submittedName>
        <fullName evidence="7">Transporter substrate-binding domain-containing protein</fullName>
    </submittedName>
</protein>
<feature type="domain" description="Solute-binding protein family 3/N-terminal" evidence="5">
    <location>
        <begin position="41"/>
        <end position="262"/>
    </location>
</feature>
<evidence type="ECO:0000256" key="4">
    <source>
        <dbReference type="SAM" id="SignalP"/>
    </source>
</evidence>
<dbReference type="Gene3D" id="3.40.190.10">
    <property type="entry name" value="Periplasmic binding protein-like II"/>
    <property type="match status" value="2"/>
</dbReference>
<evidence type="ECO:0000313" key="8">
    <source>
        <dbReference type="Proteomes" id="UP000029925"/>
    </source>
</evidence>
<feature type="chain" id="PRO_5044540559" evidence="4">
    <location>
        <begin position="22"/>
        <end position="276"/>
    </location>
</feature>
<evidence type="ECO:0000256" key="2">
    <source>
        <dbReference type="ARBA" id="ARBA00022448"/>
    </source>
</evidence>
<reference evidence="9" key="2">
    <citation type="submission" date="2015-11" db="EMBL/GenBank/DDBJ databases">
        <authorList>
            <person name="Anvar S.Y."/>
        </authorList>
    </citation>
    <scope>NUCLEOTIDE SEQUENCE [LARGE SCALE GENOMIC DNA]</scope>
</reference>
<evidence type="ECO:0000313" key="6">
    <source>
        <dbReference type="EMBL" id="CUU39341.1"/>
    </source>
</evidence>
<evidence type="ECO:0000313" key="9">
    <source>
        <dbReference type="Proteomes" id="UP000064525"/>
    </source>
</evidence>
<proteinExistence type="inferred from homology"/>
<dbReference type="STRING" id="76936.BN2458_PEG0455"/>
<dbReference type="GO" id="GO:0006865">
    <property type="term" value="P:amino acid transport"/>
    <property type="evidence" value="ECO:0007669"/>
    <property type="project" value="TreeGrafter"/>
</dbReference>
<keyword evidence="8" id="KW-1185">Reference proteome</keyword>
<sequence>MKKWLLTFVGLAFIVFFSACSNNGTESNTQDILEQIKQKGIVRIGVFSDKPPFGFVNENGKNDGFDVFISKRIAQDLLGDENKIEFVFTEAASRVEFLRSNKVDIIMANFTQTPEREAVVDFAKPYMKVALGVVSPNGNITNVDELKGKKLIVNKGTTADTFFSKNYPEIELLKYEQNTEAFLALKDGRGDALAHDNTLVLAWAMENDGFAVGIATLGDEDVIAPAVKKGNEALKTWLDNEIDTLTKNGFMKEAYMATLAPIFGEEKMDSVILSYE</sequence>
<keyword evidence="3 4" id="KW-0732">Signal</keyword>
<feature type="signal peptide" evidence="4">
    <location>
        <begin position="1"/>
        <end position="21"/>
    </location>
</feature>
<comment type="similarity">
    <text evidence="1">Belongs to the bacterial solute-binding protein 3 family.</text>
</comment>
<dbReference type="SUPFAM" id="SSF53850">
    <property type="entry name" value="Periplasmic binding protein-like II"/>
    <property type="match status" value="1"/>
</dbReference>
<dbReference type="Proteomes" id="UP000064525">
    <property type="component" value="Chromosome I"/>
</dbReference>
<organism evidence="6 9">
    <name type="scientific">Helicobacter typhlonius</name>
    <dbReference type="NCBI Taxonomy" id="76936"/>
    <lineage>
        <taxon>Bacteria</taxon>
        <taxon>Pseudomonadati</taxon>
        <taxon>Campylobacterota</taxon>
        <taxon>Epsilonproteobacteria</taxon>
        <taxon>Campylobacterales</taxon>
        <taxon>Helicobacteraceae</taxon>
        <taxon>Helicobacter</taxon>
    </lineage>
</organism>
<name>A0A099UF56_9HELI</name>
<dbReference type="PANTHER" id="PTHR30085">
    <property type="entry name" value="AMINO ACID ABC TRANSPORTER PERMEASE"/>
    <property type="match status" value="1"/>
</dbReference>
<dbReference type="AlphaFoldDB" id="A0A099UF56"/>